<dbReference type="Gene3D" id="3.30.465.10">
    <property type="match status" value="1"/>
</dbReference>
<keyword evidence="4" id="KW-0274">FAD</keyword>
<dbReference type="InterPro" id="IPR006094">
    <property type="entry name" value="Oxid_FAD_bind_N"/>
</dbReference>
<dbReference type="PROSITE" id="PS00862">
    <property type="entry name" value="OX2_COVAL_FAD"/>
    <property type="match status" value="1"/>
</dbReference>
<dbReference type="InterPro" id="IPR016169">
    <property type="entry name" value="FAD-bd_PCMH_sub2"/>
</dbReference>
<accession>A0A3D9VGH8</accession>
<evidence type="ECO:0000313" key="8">
    <source>
        <dbReference type="Proteomes" id="UP000256485"/>
    </source>
</evidence>
<dbReference type="InterPro" id="IPR050416">
    <property type="entry name" value="FAD-linked_Oxidoreductase"/>
</dbReference>
<sequence length="488" mass="51168">MTGGRVGRRALLGAAALAGASGLVGCGTRSGLWPGDGGTSAPTPLSTPTPGDWNALAESIAGKLLRPGDAGYDEAHQLYDPAFDGTEPAAVAQCKRPADVAAVLEFAQRFGLPVTSRSGGHSYVGASTNQGGIVIDVRPINSITWTSSDVAMVGAGANLQRVYSVLAERNRLIPAGSCPSVGVAGLTLGGGFGLGTRAFGLTCDVVEQVQIVTADGKVRIANETENPDLFWACRGGGGGTFGVVTAFWFRTVPSPFIGTFRAAWDWPHVATVIEGWQRFLKNSSDEVWTDLFLEADPNGDQSVHVFGLDITNDPEPQLTRLLNAVGVDPVSQSMAKDETIGPSGSDARTVFYAGSDVLGGPIPSSGLDGVIAAMNKAAASRLAATALFDSLGGAVSRIAVDATAFPWRKAFVSIQWYAEPGRATPRAARDWIAVGHRAVAPWSVGAYVNYLEAIRTNGRIYFGPNLDRLREVKATYDPNDVFVPPYSL</sequence>
<keyword evidence="8" id="KW-1185">Reference proteome</keyword>
<dbReference type="OrthoDB" id="3682986at2"/>
<dbReference type="PANTHER" id="PTHR42973">
    <property type="entry name" value="BINDING OXIDOREDUCTASE, PUTATIVE (AFU_ORTHOLOGUE AFUA_1G17690)-RELATED"/>
    <property type="match status" value="1"/>
</dbReference>
<feature type="domain" description="FAD-binding PCMH-type" evidence="6">
    <location>
        <begin position="83"/>
        <end position="254"/>
    </location>
</feature>
<keyword evidence="5" id="KW-0560">Oxidoreductase</keyword>
<evidence type="ECO:0000256" key="3">
    <source>
        <dbReference type="ARBA" id="ARBA00022630"/>
    </source>
</evidence>
<dbReference type="InterPro" id="IPR006093">
    <property type="entry name" value="Oxy_OxRdtase_FAD_BS"/>
</dbReference>
<dbReference type="SUPFAM" id="SSF56176">
    <property type="entry name" value="FAD-binding/transporter-associated domain-like"/>
    <property type="match status" value="1"/>
</dbReference>
<evidence type="ECO:0000259" key="6">
    <source>
        <dbReference type="PROSITE" id="PS51387"/>
    </source>
</evidence>
<reference evidence="7 8" key="1">
    <citation type="submission" date="2018-08" db="EMBL/GenBank/DDBJ databases">
        <title>Sequencing the genomes of 1000 actinobacteria strains.</title>
        <authorList>
            <person name="Klenk H.-P."/>
        </authorList>
    </citation>
    <scope>NUCLEOTIDE SEQUENCE [LARGE SCALE GENOMIC DNA]</scope>
    <source>
        <strain evidence="7 8">DSM 22891</strain>
    </source>
</reference>
<organism evidence="7 8">
    <name type="scientific">Thermasporomyces composti</name>
    <dbReference type="NCBI Taxonomy" id="696763"/>
    <lineage>
        <taxon>Bacteria</taxon>
        <taxon>Bacillati</taxon>
        <taxon>Actinomycetota</taxon>
        <taxon>Actinomycetes</taxon>
        <taxon>Propionibacteriales</taxon>
        <taxon>Nocardioidaceae</taxon>
        <taxon>Thermasporomyces</taxon>
    </lineage>
</organism>
<keyword evidence="3" id="KW-0285">Flavoprotein</keyword>
<dbReference type="PROSITE" id="PS51387">
    <property type="entry name" value="FAD_PCMH"/>
    <property type="match status" value="1"/>
</dbReference>
<dbReference type="Gene3D" id="3.40.462.20">
    <property type="match status" value="1"/>
</dbReference>
<name>A0A3D9VGH8_THECX</name>
<comment type="cofactor">
    <cofactor evidence="1">
        <name>FAD</name>
        <dbReference type="ChEBI" id="CHEBI:57692"/>
    </cofactor>
</comment>
<dbReference type="Gene3D" id="3.30.43.10">
    <property type="entry name" value="Uridine Diphospho-n-acetylenolpyruvylglucosamine Reductase, domain 2"/>
    <property type="match status" value="1"/>
</dbReference>
<comment type="similarity">
    <text evidence="2">Belongs to the oxygen-dependent FAD-linked oxidoreductase family.</text>
</comment>
<dbReference type="Pfam" id="PF01565">
    <property type="entry name" value="FAD_binding_4"/>
    <property type="match status" value="1"/>
</dbReference>
<dbReference type="GO" id="GO:0071949">
    <property type="term" value="F:FAD binding"/>
    <property type="evidence" value="ECO:0007669"/>
    <property type="project" value="InterPro"/>
</dbReference>
<dbReference type="AlphaFoldDB" id="A0A3D9VGH8"/>
<evidence type="ECO:0000256" key="2">
    <source>
        <dbReference type="ARBA" id="ARBA00005466"/>
    </source>
</evidence>
<dbReference type="InterPro" id="IPR016166">
    <property type="entry name" value="FAD-bd_PCMH"/>
</dbReference>
<dbReference type="GO" id="GO:0016491">
    <property type="term" value="F:oxidoreductase activity"/>
    <property type="evidence" value="ECO:0007669"/>
    <property type="project" value="UniProtKB-KW"/>
</dbReference>
<dbReference type="InterPro" id="IPR006311">
    <property type="entry name" value="TAT_signal"/>
</dbReference>
<dbReference type="InterPro" id="IPR012951">
    <property type="entry name" value="BBE"/>
</dbReference>
<evidence type="ECO:0000256" key="4">
    <source>
        <dbReference type="ARBA" id="ARBA00022827"/>
    </source>
</evidence>
<dbReference type="RefSeq" id="WP_115851579.1">
    <property type="nucleotide sequence ID" value="NZ_QTUC01000001.1"/>
</dbReference>
<gene>
    <name evidence="7" type="ORF">DFJ64_3730</name>
</gene>
<dbReference type="PROSITE" id="PS51257">
    <property type="entry name" value="PROKAR_LIPOPROTEIN"/>
    <property type="match status" value="1"/>
</dbReference>
<dbReference type="InterPro" id="IPR036318">
    <property type="entry name" value="FAD-bd_PCMH-like_sf"/>
</dbReference>
<evidence type="ECO:0000313" key="7">
    <source>
        <dbReference type="EMBL" id="REF38255.1"/>
    </source>
</evidence>
<evidence type="ECO:0000256" key="1">
    <source>
        <dbReference type="ARBA" id="ARBA00001974"/>
    </source>
</evidence>
<evidence type="ECO:0000256" key="5">
    <source>
        <dbReference type="ARBA" id="ARBA00023002"/>
    </source>
</evidence>
<dbReference type="Proteomes" id="UP000256485">
    <property type="component" value="Unassembled WGS sequence"/>
</dbReference>
<dbReference type="Pfam" id="PF08031">
    <property type="entry name" value="BBE"/>
    <property type="match status" value="1"/>
</dbReference>
<dbReference type="PROSITE" id="PS51318">
    <property type="entry name" value="TAT"/>
    <property type="match status" value="1"/>
</dbReference>
<protein>
    <submittedName>
        <fullName evidence="7">FAD/FMN-containing dehydrogenase</fullName>
    </submittedName>
</protein>
<dbReference type="EMBL" id="QTUC01000001">
    <property type="protein sequence ID" value="REF38255.1"/>
    <property type="molecule type" value="Genomic_DNA"/>
</dbReference>
<comment type="caution">
    <text evidence="7">The sequence shown here is derived from an EMBL/GenBank/DDBJ whole genome shotgun (WGS) entry which is preliminary data.</text>
</comment>
<dbReference type="InterPro" id="IPR016167">
    <property type="entry name" value="FAD-bd_PCMH_sub1"/>
</dbReference>
<dbReference type="PANTHER" id="PTHR42973:SF39">
    <property type="entry name" value="FAD-BINDING PCMH-TYPE DOMAIN-CONTAINING PROTEIN"/>
    <property type="match status" value="1"/>
</dbReference>
<proteinExistence type="inferred from homology"/>